<dbReference type="FunFam" id="1.10.472.80:FF:000050">
    <property type="entry name" value="GTPase activating protein (Gyp3)"/>
    <property type="match status" value="1"/>
</dbReference>
<dbReference type="GO" id="GO:0031267">
    <property type="term" value="F:small GTPase binding"/>
    <property type="evidence" value="ECO:0007669"/>
    <property type="project" value="TreeGrafter"/>
</dbReference>
<dbReference type="PANTHER" id="PTHR47219:SF20">
    <property type="entry name" value="TBC1 DOMAIN FAMILY MEMBER 2B"/>
    <property type="match status" value="1"/>
</dbReference>
<dbReference type="PROSITE" id="PS50086">
    <property type="entry name" value="TBC_RABGAP"/>
    <property type="match status" value="1"/>
</dbReference>
<feature type="compositionally biased region" description="Low complexity" evidence="1">
    <location>
        <begin position="309"/>
        <end position="322"/>
    </location>
</feature>
<evidence type="ECO:0000259" key="2">
    <source>
        <dbReference type="PROSITE" id="PS50086"/>
    </source>
</evidence>
<feature type="compositionally biased region" description="Polar residues" evidence="1">
    <location>
        <begin position="285"/>
        <end position="305"/>
    </location>
</feature>
<proteinExistence type="predicted"/>
<dbReference type="GeneID" id="55973494"/>
<dbReference type="InterPro" id="IPR050302">
    <property type="entry name" value="Rab_GAP_TBC_domain"/>
</dbReference>
<dbReference type="Gene3D" id="1.10.472.80">
    <property type="entry name" value="Ypt/Rab-GAP domain of gyp1p, domain 3"/>
    <property type="match status" value="1"/>
</dbReference>
<keyword evidence="4" id="KW-1185">Reference proteome</keyword>
<dbReference type="EMBL" id="JAANYQ010000009">
    <property type="protein sequence ID" value="KAF4122279.1"/>
    <property type="molecule type" value="Genomic_DNA"/>
</dbReference>
<feature type="compositionally biased region" description="Pro residues" evidence="1">
    <location>
        <begin position="542"/>
        <end position="554"/>
    </location>
</feature>
<feature type="region of interest" description="Disordered" evidence="1">
    <location>
        <begin position="583"/>
        <end position="708"/>
    </location>
</feature>
<accession>A0A9P4YWF1</accession>
<sequence length="1122" mass="122631">MPIAVPNDWAVDESKSRSPMASPSLRQPDDGSFYEPYQPPQQSYQYEQPPPSPSTAGRPPRQPFPPRSASNAPPYAPMPSAALPPSPATYDGSPRPFPHGHPPPPPSLKMGRRPPDLAYIPPAAGSYSRWDTLPRNGPFSPAVSTPSSPMFGPNGPPPPPGPLGGPPPPRLRSRPTTPALDTTAFPEFPGEPARPMTGMSSSSEVRTFQGRDGAVGAGAGVVGNFSLPRKLSLKQPIFGDMSGSPGLPPLPPPLTPSEEIHMDMSSPAGRLPSPSPWQRPRRPSIMSNVSSSTWAPGFSPTTSEFPDSRNGPPRVRNVGRPPLSATRPHFGYGNRVDSARSAPTIGGGATTPWASGDELRSSFRSQLTASSAPGTAYTERSSVLTKESSATSLDAHQDGDVEEPSLEDVMGMYENGFDDDGENHYEDDQHNQTHSHSHNANNSHSSNNSPDNLNNNINIDRSVNNNDNDNNNNNNDDVTDSNIQNHDQRLDNSSSDRDADDEADYYSRPPTAASEQYPPTSSYDGPTTEPIMESADVTAVPQPSPARPASPPLPTSRLDAEIRQSKMIFTSPAFVASVPHLAASSMKPVGGNINGDDEFDEDETERRDSSMRSDTSGTTATTATHQYHPYGVDRGPNGSPQAFSPSDAVGYDMPPMTHADSVQDHDDTRGPSPQPSFVPSTRSYSQPSPPPPGPDLPVEVEEPGSRDRYGFKKESQYISRKQYDDWDKGYTEYLDRRKKKWTAFLKENSLMTDEPNRFPSPSAKTKKFVRKGIPPDWRGAAWFYYAGGPAIMAKHGGLYAKMLQKKAKRIDVEAIERDLHRTFPDNVNFRPPGSTSINAGDHKIIDSADTVQPKPEEPPIISSLRRVLFAFSIYNQNIGYCQSLNFIAGMLLLFVDNEEQCFWLLNVVTHIYLPGTHELSLEGSRVDLSVLMTEIRDTMPAVWDRIGGELEAQPNGGAARPSTGRSLRRPKLGRRKDQTTLTTERLPPITMCMTAWFMSCFIGTLPIETTLRVWDVFFYEGSKTLFRIALAIFKSGESEILSVSDPMEMFGVVQSMPRKMLDANALLDTCFRRRNGFGHLSQGAIDERRQARREEAQQQKLGQGQGASSGGGEGKGLFGRKK</sequence>
<feature type="compositionally biased region" description="Pro residues" evidence="1">
    <location>
        <begin position="95"/>
        <end position="107"/>
    </location>
</feature>
<dbReference type="OrthoDB" id="294251at2759"/>
<feature type="compositionally biased region" description="Low complexity" evidence="1">
    <location>
        <begin position="612"/>
        <end position="624"/>
    </location>
</feature>
<feature type="compositionally biased region" description="Low complexity" evidence="1">
    <location>
        <begin position="432"/>
        <end position="482"/>
    </location>
</feature>
<dbReference type="RefSeq" id="XP_035320931.1">
    <property type="nucleotide sequence ID" value="XM_035469236.1"/>
</dbReference>
<feature type="domain" description="Rab-GAP TBC" evidence="2">
    <location>
        <begin position="772"/>
        <end position="1021"/>
    </location>
</feature>
<dbReference type="Gene3D" id="1.10.8.270">
    <property type="entry name" value="putative rabgap domain of human tbc1 domain family member 14 like domains"/>
    <property type="match status" value="1"/>
</dbReference>
<feature type="compositionally biased region" description="Pro residues" evidence="1">
    <location>
        <begin position="154"/>
        <end position="170"/>
    </location>
</feature>
<name>A0A9P4YWF1_9HYPO</name>
<feature type="compositionally biased region" description="Low complexity" evidence="1">
    <location>
        <begin position="34"/>
        <end position="47"/>
    </location>
</feature>
<reference evidence="3" key="1">
    <citation type="submission" date="2020-03" db="EMBL/GenBank/DDBJ databases">
        <title>Site-based positive gene gene selection in Geosmithia morbida across the United States reveals a broad range of putative effectors and factors for local host and environmental adapation.</title>
        <authorList>
            <person name="Onufrak A."/>
            <person name="Murdoch R.W."/>
            <person name="Gazis R."/>
            <person name="Huff M."/>
            <person name="Staton M."/>
            <person name="Klingeman W."/>
            <person name="Hadziabdic D."/>
        </authorList>
    </citation>
    <scope>NUCLEOTIDE SEQUENCE</scope>
    <source>
        <strain evidence="3">1262</strain>
    </source>
</reference>
<dbReference type="Pfam" id="PF00566">
    <property type="entry name" value="RabGAP-TBC"/>
    <property type="match status" value="2"/>
</dbReference>
<gene>
    <name evidence="3" type="ORF">GMORB2_7271</name>
</gene>
<dbReference type="InterPro" id="IPR000195">
    <property type="entry name" value="Rab-GAP-TBC_dom"/>
</dbReference>
<dbReference type="GO" id="GO:0005096">
    <property type="term" value="F:GTPase activator activity"/>
    <property type="evidence" value="ECO:0007669"/>
    <property type="project" value="TreeGrafter"/>
</dbReference>
<feature type="region of interest" description="Disordered" evidence="1">
    <location>
        <begin position="953"/>
        <end position="979"/>
    </location>
</feature>
<evidence type="ECO:0000256" key="1">
    <source>
        <dbReference type="SAM" id="MobiDB-lite"/>
    </source>
</evidence>
<feature type="region of interest" description="Disordered" evidence="1">
    <location>
        <begin position="236"/>
        <end position="561"/>
    </location>
</feature>
<evidence type="ECO:0000313" key="3">
    <source>
        <dbReference type="EMBL" id="KAF4122279.1"/>
    </source>
</evidence>
<dbReference type="PANTHER" id="PTHR47219">
    <property type="entry name" value="RAB GTPASE-ACTIVATING PROTEIN 1-LIKE"/>
    <property type="match status" value="1"/>
</dbReference>
<feature type="compositionally biased region" description="Polar residues" evidence="1">
    <location>
        <begin position="362"/>
        <end position="394"/>
    </location>
</feature>
<dbReference type="AlphaFoldDB" id="A0A9P4YWF1"/>
<evidence type="ECO:0000313" key="4">
    <source>
        <dbReference type="Proteomes" id="UP000749293"/>
    </source>
</evidence>
<feature type="compositionally biased region" description="Gly residues" evidence="1">
    <location>
        <begin position="1103"/>
        <end position="1122"/>
    </location>
</feature>
<dbReference type="SUPFAM" id="SSF47923">
    <property type="entry name" value="Ypt/Rab-GAP domain of gyp1p"/>
    <property type="match status" value="2"/>
</dbReference>
<feature type="compositionally biased region" description="Polar residues" evidence="1">
    <location>
        <begin position="513"/>
        <end position="525"/>
    </location>
</feature>
<dbReference type="SMART" id="SM00164">
    <property type="entry name" value="TBC"/>
    <property type="match status" value="1"/>
</dbReference>
<feature type="compositionally biased region" description="Basic and acidic residues" evidence="1">
    <location>
        <begin position="422"/>
        <end position="431"/>
    </location>
</feature>
<feature type="compositionally biased region" description="Pro residues" evidence="1">
    <location>
        <begin position="74"/>
        <end position="87"/>
    </location>
</feature>
<feature type="compositionally biased region" description="Basic and acidic residues" evidence="1">
    <location>
        <begin position="1085"/>
        <end position="1097"/>
    </location>
</feature>
<dbReference type="InterPro" id="IPR035969">
    <property type="entry name" value="Rab-GAP_TBC_sf"/>
</dbReference>
<feature type="region of interest" description="Disordered" evidence="1">
    <location>
        <begin position="1082"/>
        <end position="1122"/>
    </location>
</feature>
<organism evidence="3 4">
    <name type="scientific">Geosmithia morbida</name>
    <dbReference type="NCBI Taxonomy" id="1094350"/>
    <lineage>
        <taxon>Eukaryota</taxon>
        <taxon>Fungi</taxon>
        <taxon>Dikarya</taxon>
        <taxon>Ascomycota</taxon>
        <taxon>Pezizomycotina</taxon>
        <taxon>Sordariomycetes</taxon>
        <taxon>Hypocreomycetidae</taxon>
        <taxon>Hypocreales</taxon>
        <taxon>Bionectriaceae</taxon>
        <taxon>Geosmithia</taxon>
    </lineage>
</organism>
<feature type="compositionally biased region" description="Pro residues" evidence="1">
    <location>
        <begin position="246"/>
        <end position="255"/>
    </location>
</feature>
<feature type="region of interest" description="Disordered" evidence="1">
    <location>
        <begin position="1"/>
        <end position="207"/>
    </location>
</feature>
<feature type="compositionally biased region" description="Basic and acidic residues" evidence="1">
    <location>
        <begin position="486"/>
        <end position="497"/>
    </location>
</feature>
<dbReference type="Proteomes" id="UP000749293">
    <property type="component" value="Unassembled WGS sequence"/>
</dbReference>
<protein>
    <submittedName>
        <fullName evidence="3">TBC1 domain family member 6</fullName>
    </submittedName>
</protein>
<comment type="caution">
    <text evidence="3">The sequence shown here is derived from an EMBL/GenBank/DDBJ whole genome shotgun (WGS) entry which is preliminary data.</text>
</comment>